<feature type="domain" description="VOC" evidence="1">
    <location>
        <begin position="1"/>
        <end position="50"/>
    </location>
</feature>
<evidence type="ECO:0000313" key="2">
    <source>
        <dbReference type="EMBL" id="OMC81067.1"/>
    </source>
</evidence>
<gene>
    <name evidence="2" type="ORF">BSO21_35585</name>
</gene>
<feature type="non-terminal residue" evidence="2">
    <location>
        <position position="1"/>
    </location>
</feature>
<dbReference type="PROSITE" id="PS51819">
    <property type="entry name" value="VOC"/>
    <property type="match status" value="1"/>
</dbReference>
<sequence length="52" mass="6108">SIEVDDVDATFESMKKAGFPIEYGLIDEPWGVRRFYVRDPFGKLINILEHRH</sequence>
<reference evidence="2 3" key="1">
    <citation type="submission" date="2016-11" db="EMBL/GenBank/DDBJ databases">
        <title>Paenibacillus species isolates.</title>
        <authorList>
            <person name="Beno S.M."/>
        </authorList>
    </citation>
    <scope>NUCLEOTIDE SEQUENCE [LARGE SCALE GENOMIC DNA]</scope>
    <source>
        <strain evidence="2 3">FSL H7-0433</strain>
    </source>
</reference>
<keyword evidence="3" id="KW-1185">Reference proteome</keyword>
<evidence type="ECO:0000259" key="1">
    <source>
        <dbReference type="PROSITE" id="PS51819"/>
    </source>
</evidence>
<name>A0ABX3GE64_9BACL</name>
<dbReference type="InterPro" id="IPR029068">
    <property type="entry name" value="Glyas_Bleomycin-R_OHBP_Dase"/>
</dbReference>
<proteinExistence type="predicted"/>
<dbReference type="InterPro" id="IPR037523">
    <property type="entry name" value="VOC_core"/>
</dbReference>
<dbReference type="EMBL" id="MPVP01000929">
    <property type="protein sequence ID" value="OMC81067.1"/>
    <property type="molecule type" value="Genomic_DNA"/>
</dbReference>
<dbReference type="RefSeq" id="WP_179087699.1">
    <property type="nucleotide sequence ID" value="NZ_MPVP01000929.1"/>
</dbReference>
<dbReference type="Proteomes" id="UP000187158">
    <property type="component" value="Unassembled WGS sequence"/>
</dbReference>
<organism evidence="2 3">
    <name type="scientific">Paenibacillus odorifer</name>
    <dbReference type="NCBI Taxonomy" id="189426"/>
    <lineage>
        <taxon>Bacteria</taxon>
        <taxon>Bacillati</taxon>
        <taxon>Bacillota</taxon>
        <taxon>Bacilli</taxon>
        <taxon>Bacillales</taxon>
        <taxon>Paenibacillaceae</taxon>
        <taxon>Paenibacillus</taxon>
    </lineage>
</organism>
<dbReference type="Gene3D" id="3.30.720.110">
    <property type="match status" value="1"/>
</dbReference>
<accession>A0ABX3GE64</accession>
<dbReference type="Pfam" id="PF00903">
    <property type="entry name" value="Glyoxalase"/>
    <property type="match status" value="1"/>
</dbReference>
<comment type="caution">
    <text evidence="2">The sequence shown here is derived from an EMBL/GenBank/DDBJ whole genome shotgun (WGS) entry which is preliminary data.</text>
</comment>
<protein>
    <submittedName>
        <fullName evidence="2">Glyoxalase</fullName>
    </submittedName>
</protein>
<dbReference type="InterPro" id="IPR004360">
    <property type="entry name" value="Glyas_Fos-R_dOase_dom"/>
</dbReference>
<dbReference type="SUPFAM" id="SSF54593">
    <property type="entry name" value="Glyoxalase/Bleomycin resistance protein/Dihydroxybiphenyl dioxygenase"/>
    <property type="match status" value="1"/>
</dbReference>
<evidence type="ECO:0000313" key="3">
    <source>
        <dbReference type="Proteomes" id="UP000187158"/>
    </source>
</evidence>